<dbReference type="EMBL" id="AP012157">
    <property type="protein sequence ID" value="BAK15834.1"/>
    <property type="molecule type" value="Genomic_DNA"/>
</dbReference>
<proteinExistence type="predicted"/>
<dbReference type="HOGENOM" id="CLU_202996_2_1_9"/>
<evidence type="ECO:0000313" key="1">
    <source>
        <dbReference type="EMBL" id="BAK15834.1"/>
    </source>
</evidence>
<keyword evidence="2" id="KW-1185">Reference proteome</keyword>
<dbReference type="AlphaFoldDB" id="F2F2J6"/>
<name>F2F2J6_SOLSS</name>
<reference evidence="2" key="1">
    <citation type="submission" date="2011-04" db="EMBL/GenBank/DDBJ databases">
        <title>Genome sequence of Solibacillus silvestris StLB046.</title>
        <authorList>
            <person name="Morohoshi T."/>
            <person name="Someya N."/>
            <person name="Ikeda T."/>
        </authorList>
    </citation>
    <scope>NUCLEOTIDE SEQUENCE [LARGE SCALE GENOMIC DNA]</scope>
    <source>
        <strain evidence="2">StLB046</strain>
    </source>
</reference>
<accession>F2F2J6</accession>
<dbReference type="KEGG" id="siv:SSIL_1411"/>
<evidence type="ECO:0000313" key="2">
    <source>
        <dbReference type="Proteomes" id="UP000006691"/>
    </source>
</evidence>
<dbReference type="PATRIC" id="fig|1002809.3.peg.1423"/>
<sequence length="65" mass="7422">MANRGRPKDTSDYALYKGDELLAIGTLDELAEFRGVSRNTIYWYSMPANKRQDRGNKVVAIKLED</sequence>
<dbReference type="STRING" id="1002809.SSIL_1411"/>
<organism evidence="1 2">
    <name type="scientific">Solibacillus silvestris (strain StLB046)</name>
    <name type="common">Bacillus silvestris</name>
    <dbReference type="NCBI Taxonomy" id="1002809"/>
    <lineage>
        <taxon>Bacteria</taxon>
        <taxon>Bacillati</taxon>
        <taxon>Bacillota</taxon>
        <taxon>Bacilli</taxon>
        <taxon>Bacillales</taxon>
        <taxon>Caryophanaceae</taxon>
        <taxon>Solibacillus</taxon>
    </lineage>
</organism>
<dbReference type="RefSeq" id="WP_014823287.1">
    <property type="nucleotide sequence ID" value="NC_018065.1"/>
</dbReference>
<dbReference type="eggNOG" id="ENOG5033EGH">
    <property type="taxonomic scope" value="Bacteria"/>
</dbReference>
<gene>
    <name evidence="1" type="ordered locus">SSIL_1411</name>
</gene>
<dbReference type="Proteomes" id="UP000006691">
    <property type="component" value="Chromosome"/>
</dbReference>
<protein>
    <submittedName>
        <fullName evidence="1">Uncharacterized protein</fullName>
    </submittedName>
</protein>
<reference evidence="1 2" key="2">
    <citation type="journal article" date="2012" name="J. Biosci. Bioeng.">
        <title>Complete genome sequence and characterization of the N-acylhomoserine lactone-degrading gene of the potato leaf-associated Solibacillus silvestris.</title>
        <authorList>
            <person name="Morohoshi T."/>
            <person name="Tominaga Y."/>
            <person name="Someya N."/>
            <person name="Ikeda T."/>
        </authorList>
    </citation>
    <scope>NUCLEOTIDE SEQUENCE [LARGE SCALE GENOMIC DNA]</scope>
    <source>
        <strain evidence="1 2">StLB046</strain>
    </source>
</reference>